<dbReference type="OrthoDB" id="6507214at2759"/>
<reference evidence="1 2" key="1">
    <citation type="submission" date="2017-03" db="EMBL/GenBank/DDBJ databases">
        <title>Genome Survey of Euroglyphus maynei.</title>
        <authorList>
            <person name="Arlian L.G."/>
            <person name="Morgan M.S."/>
            <person name="Rider S.D."/>
        </authorList>
    </citation>
    <scope>NUCLEOTIDE SEQUENCE [LARGE SCALE GENOMIC DNA]</scope>
    <source>
        <strain evidence="1">Arlian Lab</strain>
        <tissue evidence="1">Whole body</tissue>
    </source>
</reference>
<gene>
    <name evidence="1" type="ORF">BLA29_010994</name>
</gene>
<dbReference type="Proteomes" id="UP000194236">
    <property type="component" value="Unassembled WGS sequence"/>
</dbReference>
<accession>A0A1Y3BJ54</accession>
<sequence length="155" mass="18282">MNGRHHILLRPILSEQLWNDFKSRMHGNQFILITLDGGSKSQLILYYCHRRVMNVLPGQYILIFGPVSICFHDFTDVNGETVYELERMRHLRLNGRVFRFRVQSNSHKLFINPNDIIDGRIDFQWIQQLPPVLADQNQQQQQQQNSDAVIHEDSL</sequence>
<protein>
    <submittedName>
        <fullName evidence="1">Uncharacterized protein</fullName>
    </submittedName>
</protein>
<dbReference type="EMBL" id="MUJZ01020755">
    <property type="protein sequence ID" value="OTF79928.1"/>
    <property type="molecule type" value="Genomic_DNA"/>
</dbReference>
<comment type="caution">
    <text evidence="1">The sequence shown here is derived from an EMBL/GenBank/DDBJ whole genome shotgun (WGS) entry which is preliminary data.</text>
</comment>
<keyword evidence="2" id="KW-1185">Reference proteome</keyword>
<evidence type="ECO:0000313" key="1">
    <source>
        <dbReference type="EMBL" id="OTF79928.1"/>
    </source>
</evidence>
<dbReference type="AlphaFoldDB" id="A0A1Y3BJ54"/>
<proteinExistence type="predicted"/>
<evidence type="ECO:0000313" key="2">
    <source>
        <dbReference type="Proteomes" id="UP000194236"/>
    </source>
</evidence>
<organism evidence="1 2">
    <name type="scientific">Euroglyphus maynei</name>
    <name type="common">Mayne's house dust mite</name>
    <dbReference type="NCBI Taxonomy" id="6958"/>
    <lineage>
        <taxon>Eukaryota</taxon>
        <taxon>Metazoa</taxon>
        <taxon>Ecdysozoa</taxon>
        <taxon>Arthropoda</taxon>
        <taxon>Chelicerata</taxon>
        <taxon>Arachnida</taxon>
        <taxon>Acari</taxon>
        <taxon>Acariformes</taxon>
        <taxon>Sarcoptiformes</taxon>
        <taxon>Astigmata</taxon>
        <taxon>Psoroptidia</taxon>
        <taxon>Analgoidea</taxon>
        <taxon>Pyroglyphidae</taxon>
        <taxon>Pyroglyphinae</taxon>
        <taxon>Euroglyphus</taxon>
    </lineage>
</organism>
<name>A0A1Y3BJ54_EURMA</name>